<dbReference type="InterPro" id="IPR029016">
    <property type="entry name" value="GAF-like_dom_sf"/>
</dbReference>
<feature type="domain" description="PPM-type phosphatase" evidence="16">
    <location>
        <begin position="539"/>
        <end position="758"/>
    </location>
</feature>
<accession>A0ABU2RZ75</accession>
<feature type="domain" description="GAF" evidence="14">
    <location>
        <begin position="352"/>
        <end position="521"/>
    </location>
</feature>
<evidence type="ECO:0000256" key="12">
    <source>
        <dbReference type="ARBA" id="ARBA00023136"/>
    </source>
</evidence>
<dbReference type="SUPFAM" id="SSF103190">
    <property type="entry name" value="Sensory domain-like"/>
    <property type="match status" value="1"/>
</dbReference>
<dbReference type="CDD" id="cd16936">
    <property type="entry name" value="HATPase_RsbW-like"/>
    <property type="match status" value="1"/>
</dbReference>
<keyword evidence="8" id="KW-0378">Hydrolase</keyword>
<dbReference type="Pfam" id="PF07228">
    <property type="entry name" value="SpoIIE"/>
    <property type="match status" value="1"/>
</dbReference>
<keyword evidence="9" id="KW-0067">ATP-binding</keyword>
<evidence type="ECO:0000313" key="17">
    <source>
        <dbReference type="EMBL" id="MDT0442015.1"/>
    </source>
</evidence>
<keyword evidence="3" id="KW-0597">Phosphoprotein</keyword>
<dbReference type="Gene3D" id="3.30.450.20">
    <property type="entry name" value="PAS domain"/>
    <property type="match status" value="2"/>
</dbReference>
<keyword evidence="7" id="KW-0418">Kinase</keyword>
<dbReference type="SUPFAM" id="SSF55874">
    <property type="entry name" value="ATPase domain of HSP90 chaperone/DNA topoisomerase II/histidine kinase"/>
    <property type="match status" value="1"/>
</dbReference>
<dbReference type="InterPro" id="IPR000014">
    <property type="entry name" value="PAS"/>
</dbReference>
<evidence type="ECO:0000256" key="3">
    <source>
        <dbReference type="ARBA" id="ARBA00022553"/>
    </source>
</evidence>
<organism evidence="17 18">
    <name type="scientific">Streptomyces johnsoniae</name>
    <dbReference type="NCBI Taxonomy" id="3075532"/>
    <lineage>
        <taxon>Bacteria</taxon>
        <taxon>Bacillati</taxon>
        <taxon>Actinomycetota</taxon>
        <taxon>Actinomycetes</taxon>
        <taxon>Kitasatosporales</taxon>
        <taxon>Streptomycetaceae</taxon>
        <taxon>Streptomyces</taxon>
    </lineage>
</organism>
<name>A0ABU2RZ75_9ACTN</name>
<dbReference type="Gene3D" id="3.60.40.10">
    <property type="entry name" value="PPM-type phosphatase domain"/>
    <property type="match status" value="1"/>
</dbReference>
<evidence type="ECO:0000259" key="16">
    <source>
        <dbReference type="SMART" id="SM00331"/>
    </source>
</evidence>
<dbReference type="SMART" id="SM00091">
    <property type="entry name" value="PAS"/>
    <property type="match status" value="1"/>
</dbReference>
<evidence type="ECO:0000256" key="11">
    <source>
        <dbReference type="ARBA" id="ARBA00023012"/>
    </source>
</evidence>
<evidence type="ECO:0000256" key="9">
    <source>
        <dbReference type="ARBA" id="ARBA00022840"/>
    </source>
</evidence>
<evidence type="ECO:0000256" key="4">
    <source>
        <dbReference type="ARBA" id="ARBA00022679"/>
    </source>
</evidence>
<dbReference type="SMART" id="SM00065">
    <property type="entry name" value="GAF"/>
    <property type="match status" value="1"/>
</dbReference>
<gene>
    <name evidence="17" type="ORF">RM779_05285</name>
</gene>
<dbReference type="InterPro" id="IPR033463">
    <property type="entry name" value="sCache_3"/>
</dbReference>
<keyword evidence="11" id="KW-0902">Two-component regulatory system</keyword>
<dbReference type="PANTHER" id="PTHR43156:SF2">
    <property type="entry name" value="STAGE II SPORULATION PROTEIN E"/>
    <property type="match status" value="1"/>
</dbReference>
<dbReference type="SUPFAM" id="SSF55781">
    <property type="entry name" value="GAF domain-like"/>
    <property type="match status" value="1"/>
</dbReference>
<dbReference type="Gene3D" id="3.30.450.40">
    <property type="match status" value="1"/>
</dbReference>
<feature type="domain" description="PAS" evidence="15">
    <location>
        <begin position="225"/>
        <end position="290"/>
    </location>
</feature>
<evidence type="ECO:0000259" key="15">
    <source>
        <dbReference type="SMART" id="SM00091"/>
    </source>
</evidence>
<feature type="transmembrane region" description="Helical" evidence="13">
    <location>
        <begin position="21"/>
        <end position="46"/>
    </location>
</feature>
<evidence type="ECO:0000256" key="7">
    <source>
        <dbReference type="ARBA" id="ARBA00022777"/>
    </source>
</evidence>
<reference evidence="18" key="1">
    <citation type="submission" date="2023-07" db="EMBL/GenBank/DDBJ databases">
        <title>30 novel species of actinomycetes from the DSMZ collection.</title>
        <authorList>
            <person name="Nouioui I."/>
        </authorList>
    </citation>
    <scope>NUCLEOTIDE SEQUENCE [LARGE SCALE GENOMIC DNA]</scope>
    <source>
        <strain evidence="18">DSM 41886</strain>
    </source>
</reference>
<keyword evidence="12 13" id="KW-0472">Membrane</keyword>
<dbReference type="InterPro" id="IPR029151">
    <property type="entry name" value="Sensor-like_sf"/>
</dbReference>
<evidence type="ECO:0000256" key="6">
    <source>
        <dbReference type="ARBA" id="ARBA00022741"/>
    </source>
</evidence>
<dbReference type="RefSeq" id="WP_311616259.1">
    <property type="nucleotide sequence ID" value="NZ_JAVREV010000002.1"/>
</dbReference>
<comment type="caution">
    <text evidence="17">The sequence shown here is derived from an EMBL/GenBank/DDBJ whole genome shotgun (WGS) entry which is preliminary data.</text>
</comment>
<dbReference type="Pfam" id="PF13581">
    <property type="entry name" value="HATPase_c_2"/>
    <property type="match status" value="1"/>
</dbReference>
<keyword evidence="18" id="KW-1185">Reference proteome</keyword>
<dbReference type="InterPro" id="IPR036890">
    <property type="entry name" value="HATPase_C_sf"/>
</dbReference>
<dbReference type="InterPro" id="IPR036457">
    <property type="entry name" value="PPM-type-like_dom_sf"/>
</dbReference>
<dbReference type="InterPro" id="IPR035965">
    <property type="entry name" value="PAS-like_dom_sf"/>
</dbReference>
<dbReference type="InterPro" id="IPR003594">
    <property type="entry name" value="HATPase_dom"/>
</dbReference>
<keyword evidence="10 13" id="KW-1133">Transmembrane helix</keyword>
<keyword evidence="4" id="KW-0808">Transferase</keyword>
<keyword evidence="5 13" id="KW-0812">Transmembrane</keyword>
<keyword evidence="2" id="KW-1003">Cell membrane</keyword>
<dbReference type="Proteomes" id="UP001183615">
    <property type="component" value="Unassembled WGS sequence"/>
</dbReference>
<dbReference type="SUPFAM" id="SSF81606">
    <property type="entry name" value="PP2C-like"/>
    <property type="match status" value="1"/>
</dbReference>
<evidence type="ECO:0000313" key="18">
    <source>
        <dbReference type="Proteomes" id="UP001183615"/>
    </source>
</evidence>
<dbReference type="InterPro" id="IPR003018">
    <property type="entry name" value="GAF"/>
</dbReference>
<evidence type="ECO:0000256" key="10">
    <source>
        <dbReference type="ARBA" id="ARBA00022989"/>
    </source>
</evidence>
<dbReference type="Gene3D" id="3.30.565.10">
    <property type="entry name" value="Histidine kinase-like ATPase, C-terminal domain"/>
    <property type="match status" value="1"/>
</dbReference>
<keyword evidence="6" id="KW-0547">Nucleotide-binding</keyword>
<evidence type="ECO:0000256" key="2">
    <source>
        <dbReference type="ARBA" id="ARBA00022475"/>
    </source>
</evidence>
<dbReference type="SMART" id="SM00331">
    <property type="entry name" value="PP2C_SIG"/>
    <property type="match status" value="1"/>
</dbReference>
<comment type="subcellular location">
    <subcellularLocation>
        <location evidence="1">Cell membrane</location>
        <topology evidence="1">Multi-pass membrane protein</topology>
    </subcellularLocation>
</comment>
<evidence type="ECO:0000259" key="14">
    <source>
        <dbReference type="SMART" id="SM00065"/>
    </source>
</evidence>
<sequence length="891" mass="95808">MTTILRRWRKHRHSVLSVRSVVGQMFILLVGLVLLLVAAAVVSLLLHSRHDEKSRAAARSRAAAESFANSPGLVAALRSADPSAVLQPRAEAVRKRADVDFVVVMNREGIRYTHPNPERIGERFVGTFVPAREGEVVRETTEGTLGPSVRRVVPVHDEDGDVVGMVAAGVTLGRINLAVVDELPLLLGTGVGVIALATGGAALVSRRLLRQTRGLGPGEITRMYEHHDTVLHSVREGVVILDENSRLLLANDEARRLLELPDDAPGRPVTDLGLAPSTVALLTSEAEVTDEVHLSGGRLLTVNHRLVARPGGGPPTSVTTIRDTTEMRALSGRAETAQKRLSLLYEASVHIGTTLEIGRTAEELTEVAVPDFADFVTVDLVDEVLRGEAADGAPSAMRRAATGGVSEEHPLWPARRRLALGPDSPQIRSLADGQAVAESDLEGADWWRAGDEEHARRLLDYGIHSLISAPLHARGTVLGVASFWRGQNPAPFEAEDLSLAEELAARTAVCVDNARRYTREHTMAATLQRSLLPRALPDQSAVEAAYRYRPAQAVGGDFFDVIPLSGARVALVVGDVVGHGLRAAATMGRLRTAVHNFAALDLPPDELLGRLDELADRTDRDETNGEEVGAVTGATCLYAIYDPVEGLCTLARAGHLPPALLHPDGTVEFPELPVQPPLGVGGMPFETAELRLAEGSGLLLYTDGLVESRGRDIDAGLGLLRGALERAPRDPEAACDAVLDAMLPEPPSDDVALLLARTRVLPPGQVATWDVPFDPAAVGAVRTDATRRLAEWGLADVAFITELLLTELITNAIRHAAGPIRVRLLRDRTLICEVSDGSSTSPHLRNAAATDEGGRGLYLVTQYADRWGTRYTPDGKIIWAEQRLPRRRARP</sequence>
<dbReference type="SUPFAM" id="SSF55785">
    <property type="entry name" value="PYP-like sensor domain (PAS domain)"/>
    <property type="match status" value="1"/>
</dbReference>
<dbReference type="PANTHER" id="PTHR43156">
    <property type="entry name" value="STAGE II SPORULATION PROTEIN E-RELATED"/>
    <property type="match status" value="1"/>
</dbReference>
<dbReference type="Pfam" id="PF01590">
    <property type="entry name" value="GAF"/>
    <property type="match status" value="1"/>
</dbReference>
<evidence type="ECO:0000256" key="5">
    <source>
        <dbReference type="ARBA" id="ARBA00022692"/>
    </source>
</evidence>
<dbReference type="InterPro" id="IPR001932">
    <property type="entry name" value="PPM-type_phosphatase-like_dom"/>
</dbReference>
<evidence type="ECO:0000256" key="13">
    <source>
        <dbReference type="SAM" id="Phobius"/>
    </source>
</evidence>
<dbReference type="EMBL" id="JAVREV010000002">
    <property type="protein sequence ID" value="MDT0442015.1"/>
    <property type="molecule type" value="Genomic_DNA"/>
</dbReference>
<evidence type="ECO:0000256" key="8">
    <source>
        <dbReference type="ARBA" id="ARBA00022801"/>
    </source>
</evidence>
<dbReference type="Pfam" id="PF17203">
    <property type="entry name" value="sCache_3_2"/>
    <property type="match status" value="1"/>
</dbReference>
<proteinExistence type="predicted"/>
<dbReference type="InterPro" id="IPR052016">
    <property type="entry name" value="Bact_Sigma-Reg"/>
</dbReference>
<evidence type="ECO:0000256" key="1">
    <source>
        <dbReference type="ARBA" id="ARBA00004651"/>
    </source>
</evidence>
<protein>
    <submittedName>
        <fullName evidence="17">SpoIIE family protein phosphatase</fullName>
    </submittedName>
</protein>